<name>X6LUT7_RETFI</name>
<evidence type="ECO:0000313" key="2">
    <source>
        <dbReference type="Proteomes" id="UP000023152"/>
    </source>
</evidence>
<sequence length="141" mass="16531">MQERIVIDPHHHHRHQMTAVKLIKSSQQFIFTCIVKYHQQLAVFSSYCPIRRVIISLMFLLMMNDDDDDAMGPFVSRGTVIDSVLQHCYFVNACLTRFLPLLLQVRARCDVASFNYFIVHGLRDRCGVVQLLQFFLRFQPI</sequence>
<proteinExistence type="predicted"/>
<reference evidence="1 2" key="1">
    <citation type="journal article" date="2013" name="Curr. Biol.">
        <title>The Genome of the Foraminiferan Reticulomyxa filosa.</title>
        <authorList>
            <person name="Glockner G."/>
            <person name="Hulsmann N."/>
            <person name="Schleicher M."/>
            <person name="Noegel A.A."/>
            <person name="Eichinger L."/>
            <person name="Gallinger C."/>
            <person name="Pawlowski J."/>
            <person name="Sierra R."/>
            <person name="Euteneuer U."/>
            <person name="Pillet L."/>
            <person name="Moustafa A."/>
            <person name="Platzer M."/>
            <person name="Groth M."/>
            <person name="Szafranski K."/>
            <person name="Schliwa M."/>
        </authorList>
    </citation>
    <scope>NUCLEOTIDE SEQUENCE [LARGE SCALE GENOMIC DNA]</scope>
</reference>
<organism evidence="1 2">
    <name type="scientific">Reticulomyxa filosa</name>
    <dbReference type="NCBI Taxonomy" id="46433"/>
    <lineage>
        <taxon>Eukaryota</taxon>
        <taxon>Sar</taxon>
        <taxon>Rhizaria</taxon>
        <taxon>Retaria</taxon>
        <taxon>Foraminifera</taxon>
        <taxon>Monothalamids</taxon>
        <taxon>Reticulomyxidae</taxon>
        <taxon>Reticulomyxa</taxon>
    </lineage>
</organism>
<comment type="caution">
    <text evidence="1">The sequence shown here is derived from an EMBL/GenBank/DDBJ whole genome shotgun (WGS) entry which is preliminary data.</text>
</comment>
<dbReference type="EMBL" id="ASPP01028813">
    <property type="protein sequence ID" value="ETO04882.1"/>
    <property type="molecule type" value="Genomic_DNA"/>
</dbReference>
<accession>X6LUT7</accession>
<keyword evidence="2" id="KW-1185">Reference proteome</keyword>
<dbReference type="AlphaFoldDB" id="X6LUT7"/>
<gene>
    <name evidence="1" type="ORF">RFI_32514</name>
</gene>
<protein>
    <submittedName>
        <fullName evidence="1">Uncharacterized protein</fullName>
    </submittedName>
</protein>
<evidence type="ECO:0000313" key="1">
    <source>
        <dbReference type="EMBL" id="ETO04882.1"/>
    </source>
</evidence>
<dbReference type="Proteomes" id="UP000023152">
    <property type="component" value="Unassembled WGS sequence"/>
</dbReference>